<dbReference type="AlphaFoldDB" id="A0A4R6X780"/>
<name>A0A4R6X780_9GAMM</name>
<keyword evidence="1" id="KW-0732">Signal</keyword>
<evidence type="ECO:0000256" key="1">
    <source>
        <dbReference type="SAM" id="SignalP"/>
    </source>
</evidence>
<sequence length="192" mass="21310">MWNKCLNTFSLILLTLLLSAPASANDEPEASEPIDEPVVYSSGAELFGIPFNDLSKEKFEEHLAKIGLEPYPSYREGIANYSLGASGILGIKELTVIYNRYQYVERATMSGVVESAELRAKLGHLLEGKYGPPSIGFVRDGYGRARWMLSDGTEIELRNTTFDVSVSYIDRVPRRASASGRIDVEALLRRSQ</sequence>
<reference evidence="2 3" key="1">
    <citation type="submission" date="2019-03" db="EMBL/GenBank/DDBJ databases">
        <title>Genomic Encyclopedia of Type Strains, Phase IV (KMG-IV): sequencing the most valuable type-strain genomes for metagenomic binning, comparative biology and taxonomic classification.</title>
        <authorList>
            <person name="Goeker M."/>
        </authorList>
    </citation>
    <scope>NUCLEOTIDE SEQUENCE [LARGE SCALE GENOMIC DNA]</scope>
    <source>
        <strain evidence="2 3">DSM 5604</strain>
    </source>
</reference>
<organism evidence="2 3">
    <name type="scientific">Marinomonas communis</name>
    <dbReference type="NCBI Taxonomy" id="28254"/>
    <lineage>
        <taxon>Bacteria</taxon>
        <taxon>Pseudomonadati</taxon>
        <taxon>Pseudomonadota</taxon>
        <taxon>Gammaproteobacteria</taxon>
        <taxon>Oceanospirillales</taxon>
        <taxon>Oceanospirillaceae</taxon>
        <taxon>Marinomonas</taxon>
    </lineage>
</organism>
<keyword evidence="3" id="KW-1185">Reference proteome</keyword>
<dbReference type="OrthoDB" id="6105256at2"/>
<feature type="chain" id="PRO_5020438476" description="Uridine kinase" evidence="1">
    <location>
        <begin position="25"/>
        <end position="192"/>
    </location>
</feature>
<gene>
    <name evidence="2" type="ORF">C8D85_3473</name>
</gene>
<evidence type="ECO:0000313" key="2">
    <source>
        <dbReference type="EMBL" id="TDR05937.1"/>
    </source>
</evidence>
<proteinExistence type="predicted"/>
<comment type="caution">
    <text evidence="2">The sequence shown here is derived from an EMBL/GenBank/DDBJ whole genome shotgun (WGS) entry which is preliminary data.</text>
</comment>
<dbReference type="RefSeq" id="WP_133565087.1">
    <property type="nucleotide sequence ID" value="NZ_SNZA01000007.1"/>
</dbReference>
<dbReference type="Proteomes" id="UP000295729">
    <property type="component" value="Unassembled WGS sequence"/>
</dbReference>
<accession>A0A4R6X780</accession>
<dbReference type="EMBL" id="SNZA01000007">
    <property type="protein sequence ID" value="TDR05937.1"/>
    <property type="molecule type" value="Genomic_DNA"/>
</dbReference>
<evidence type="ECO:0000313" key="3">
    <source>
        <dbReference type="Proteomes" id="UP000295729"/>
    </source>
</evidence>
<feature type="signal peptide" evidence="1">
    <location>
        <begin position="1"/>
        <end position="24"/>
    </location>
</feature>
<protein>
    <recommendedName>
        <fullName evidence="4">Uridine kinase</fullName>
    </recommendedName>
</protein>
<evidence type="ECO:0008006" key="4">
    <source>
        <dbReference type="Google" id="ProtNLM"/>
    </source>
</evidence>